<sequence>MSNIKIPILDIAKTGAFAFVHVGDKLDDIGEKLGPPRYWGFGSEDFFTAYMGFGGVELYFRSNNNIVYVEHGNLRISKFRNNIAKFSADRKGNTIFFELPAERKYLTFDFISKMMRDAGINSGAGTKEEVFSGTTAVINVGSSRFYFYLPDKILEFIEIGNYGDGRRVHPVGEAR</sequence>
<reference evidence="1 2" key="1">
    <citation type="submission" date="2023-07" db="EMBL/GenBank/DDBJ databases">
        <title>Genomic Encyclopedia of Type Strains, Phase IV (KMG-IV): sequencing the most valuable type-strain genomes for metagenomic binning, comparative biology and taxonomic classification.</title>
        <authorList>
            <person name="Goeker M."/>
        </authorList>
    </citation>
    <scope>NUCLEOTIDE SEQUENCE [LARGE SCALE GENOMIC DNA]</scope>
    <source>
        <strain evidence="1 2">DSM 5896</strain>
    </source>
</reference>
<proteinExistence type="predicted"/>
<comment type="caution">
    <text evidence="1">The sequence shown here is derived from an EMBL/GenBank/DDBJ whole genome shotgun (WGS) entry which is preliminary data.</text>
</comment>
<name>A0ABU0FC92_9HYPH</name>
<evidence type="ECO:0000313" key="2">
    <source>
        <dbReference type="Proteomes" id="UP001237448"/>
    </source>
</evidence>
<evidence type="ECO:0000313" key="1">
    <source>
        <dbReference type="EMBL" id="MDQ0392227.1"/>
    </source>
</evidence>
<dbReference type="Proteomes" id="UP001237448">
    <property type="component" value="Unassembled WGS sequence"/>
</dbReference>
<keyword evidence="2" id="KW-1185">Reference proteome</keyword>
<protein>
    <submittedName>
        <fullName evidence="1">Uncharacterized protein</fullName>
    </submittedName>
</protein>
<gene>
    <name evidence="1" type="ORF">J3R73_002019</name>
</gene>
<accession>A0ABU0FC92</accession>
<dbReference type="EMBL" id="JAUSVK010000001">
    <property type="protein sequence ID" value="MDQ0392227.1"/>
    <property type="molecule type" value="Genomic_DNA"/>
</dbReference>
<dbReference type="RefSeq" id="WP_307425789.1">
    <property type="nucleotide sequence ID" value="NZ_JAUSVK010000001.1"/>
</dbReference>
<organism evidence="1 2">
    <name type="scientific">Labrys monachus</name>
    <dbReference type="NCBI Taxonomy" id="217067"/>
    <lineage>
        <taxon>Bacteria</taxon>
        <taxon>Pseudomonadati</taxon>
        <taxon>Pseudomonadota</taxon>
        <taxon>Alphaproteobacteria</taxon>
        <taxon>Hyphomicrobiales</taxon>
        <taxon>Xanthobacteraceae</taxon>
        <taxon>Labrys</taxon>
    </lineage>
</organism>